<name>A0ACC0XQF5_9ROSI</name>
<evidence type="ECO:0000313" key="1">
    <source>
        <dbReference type="EMBL" id="KAJ0020759.1"/>
    </source>
</evidence>
<sequence length="65" mass="7592">MRKKIYEDEGLSPKDLTEYAGRGKAESKRRESKKERKDEQEGDIQTGKRVQGKSQKLHKNSKRKS</sequence>
<accession>A0ACC0XQF5</accession>
<organism evidence="1 2">
    <name type="scientific">Pistacia integerrima</name>
    <dbReference type="NCBI Taxonomy" id="434235"/>
    <lineage>
        <taxon>Eukaryota</taxon>
        <taxon>Viridiplantae</taxon>
        <taxon>Streptophyta</taxon>
        <taxon>Embryophyta</taxon>
        <taxon>Tracheophyta</taxon>
        <taxon>Spermatophyta</taxon>
        <taxon>Magnoliopsida</taxon>
        <taxon>eudicotyledons</taxon>
        <taxon>Gunneridae</taxon>
        <taxon>Pentapetalae</taxon>
        <taxon>rosids</taxon>
        <taxon>malvids</taxon>
        <taxon>Sapindales</taxon>
        <taxon>Anacardiaceae</taxon>
        <taxon>Pistacia</taxon>
    </lineage>
</organism>
<gene>
    <name evidence="1" type="ORF">Pint_32403</name>
</gene>
<reference evidence="2" key="1">
    <citation type="journal article" date="2023" name="G3 (Bethesda)">
        <title>Genome assembly and association tests identify interacting loci associated with vigor, precocity, and sex in interspecific pistachio rootstocks.</title>
        <authorList>
            <person name="Palmer W."/>
            <person name="Jacygrad E."/>
            <person name="Sagayaradj S."/>
            <person name="Cavanaugh K."/>
            <person name="Han R."/>
            <person name="Bertier L."/>
            <person name="Beede B."/>
            <person name="Kafkas S."/>
            <person name="Golino D."/>
            <person name="Preece J."/>
            <person name="Michelmore R."/>
        </authorList>
    </citation>
    <scope>NUCLEOTIDE SEQUENCE [LARGE SCALE GENOMIC DNA]</scope>
</reference>
<protein>
    <submittedName>
        <fullName evidence="1">Uncharacterized protein</fullName>
    </submittedName>
</protein>
<evidence type="ECO:0000313" key="2">
    <source>
        <dbReference type="Proteomes" id="UP001163603"/>
    </source>
</evidence>
<keyword evidence="2" id="KW-1185">Reference proteome</keyword>
<comment type="caution">
    <text evidence="1">The sequence shown here is derived from an EMBL/GenBank/DDBJ whole genome shotgun (WGS) entry which is preliminary data.</text>
</comment>
<proteinExistence type="predicted"/>
<dbReference type="EMBL" id="CM047746">
    <property type="protein sequence ID" value="KAJ0020759.1"/>
    <property type="molecule type" value="Genomic_DNA"/>
</dbReference>
<dbReference type="Proteomes" id="UP001163603">
    <property type="component" value="Chromosome 11"/>
</dbReference>